<feature type="coiled-coil region" evidence="2">
    <location>
        <begin position="95"/>
        <end position="125"/>
    </location>
</feature>
<organism evidence="4 5">
    <name type="scientific">Anaerocolumna jejuensis DSM 15929</name>
    <dbReference type="NCBI Taxonomy" id="1121322"/>
    <lineage>
        <taxon>Bacteria</taxon>
        <taxon>Bacillati</taxon>
        <taxon>Bacillota</taxon>
        <taxon>Clostridia</taxon>
        <taxon>Lachnospirales</taxon>
        <taxon>Lachnospiraceae</taxon>
        <taxon>Anaerocolumna</taxon>
    </lineage>
</organism>
<dbReference type="InterPro" id="IPR012925">
    <property type="entry name" value="TipAS_dom"/>
</dbReference>
<dbReference type="OrthoDB" id="9777497at2"/>
<gene>
    <name evidence="4" type="ORF">SAMN02745136_04546</name>
</gene>
<feature type="domain" description="HTH merR-type" evidence="3">
    <location>
        <begin position="11"/>
        <end position="81"/>
    </location>
</feature>
<dbReference type="Gene3D" id="1.10.1660.10">
    <property type="match status" value="1"/>
</dbReference>
<dbReference type="GO" id="GO:0003700">
    <property type="term" value="F:DNA-binding transcription factor activity"/>
    <property type="evidence" value="ECO:0007669"/>
    <property type="project" value="InterPro"/>
</dbReference>
<reference evidence="4 5" key="1">
    <citation type="submission" date="2016-11" db="EMBL/GenBank/DDBJ databases">
        <authorList>
            <person name="Jaros S."/>
            <person name="Januszkiewicz K."/>
            <person name="Wedrychowicz H."/>
        </authorList>
    </citation>
    <scope>NUCLEOTIDE SEQUENCE [LARGE SCALE GENOMIC DNA]</scope>
    <source>
        <strain evidence="4 5">DSM 15929</strain>
    </source>
</reference>
<dbReference type="GO" id="GO:0003677">
    <property type="term" value="F:DNA binding"/>
    <property type="evidence" value="ECO:0007669"/>
    <property type="project" value="UniProtKB-KW"/>
</dbReference>
<dbReference type="PANTHER" id="PTHR30204:SF96">
    <property type="entry name" value="CHROMOSOME-ANCHORING PROTEIN RACA"/>
    <property type="match status" value="1"/>
</dbReference>
<evidence type="ECO:0000259" key="3">
    <source>
        <dbReference type="PROSITE" id="PS50937"/>
    </source>
</evidence>
<dbReference type="InterPro" id="IPR009061">
    <property type="entry name" value="DNA-bd_dom_put_sf"/>
</dbReference>
<dbReference type="PANTHER" id="PTHR30204">
    <property type="entry name" value="REDOX-CYCLING DRUG-SENSING TRANSCRIPTIONAL ACTIVATOR SOXR"/>
    <property type="match status" value="1"/>
</dbReference>
<dbReference type="InterPro" id="IPR000551">
    <property type="entry name" value="MerR-type_HTH_dom"/>
</dbReference>
<dbReference type="Pfam" id="PF07739">
    <property type="entry name" value="TipAS"/>
    <property type="match status" value="1"/>
</dbReference>
<keyword evidence="1 4" id="KW-0238">DNA-binding</keyword>
<proteinExistence type="predicted"/>
<dbReference type="Pfam" id="PF13411">
    <property type="entry name" value="MerR_1"/>
    <property type="match status" value="1"/>
</dbReference>
<name>A0A1M6ZCF3_9FIRM</name>
<dbReference type="STRING" id="1121322.SAMN02745136_04546"/>
<dbReference type="PROSITE" id="PS50937">
    <property type="entry name" value="HTH_MERR_2"/>
    <property type="match status" value="1"/>
</dbReference>
<dbReference type="RefSeq" id="WP_073279325.1">
    <property type="nucleotide sequence ID" value="NZ_FRAC01000028.1"/>
</dbReference>
<accession>A0A1M6ZCF3</accession>
<dbReference type="AlphaFoldDB" id="A0A1M6ZCF3"/>
<evidence type="ECO:0000313" key="5">
    <source>
        <dbReference type="Proteomes" id="UP000184386"/>
    </source>
</evidence>
<dbReference type="SMART" id="SM00422">
    <property type="entry name" value="HTH_MERR"/>
    <property type="match status" value="1"/>
</dbReference>
<evidence type="ECO:0000256" key="2">
    <source>
        <dbReference type="SAM" id="Coils"/>
    </source>
</evidence>
<sequence>MENNKTIPNGYMTVGELAKKMNTTVRTLQYYDKEGLLTPSAESEGGRRLYNHKDMVRLHQILSMKYLGFSLDDIKNRLISLETPDEVAYVLTEQAELVKEKINALSEALSAIEALKNEIVQIQTVDFEKYADIIRLLQFKNECYWVVKHFDEKLMEHIRNRFDEQSGTALINTWKLLCEETALLVQKGIEPESEQSQAVAKKWWDMVTEFTGGDMSLLPQIMKFNESKESWSEEWRQKQALADGFIGKALEVYFKTLGYNPMEGVNL</sequence>
<dbReference type="SUPFAM" id="SSF46955">
    <property type="entry name" value="Putative DNA-binding domain"/>
    <property type="match status" value="1"/>
</dbReference>
<dbReference type="InterPro" id="IPR047057">
    <property type="entry name" value="MerR_fam"/>
</dbReference>
<dbReference type="EMBL" id="FRAC01000028">
    <property type="protein sequence ID" value="SHL28039.1"/>
    <property type="molecule type" value="Genomic_DNA"/>
</dbReference>
<dbReference type="PRINTS" id="PR00040">
    <property type="entry name" value="HTHMERR"/>
</dbReference>
<dbReference type="CDD" id="cd01106">
    <property type="entry name" value="HTH_TipAL-Mta"/>
    <property type="match status" value="1"/>
</dbReference>
<dbReference type="Proteomes" id="UP000184386">
    <property type="component" value="Unassembled WGS sequence"/>
</dbReference>
<evidence type="ECO:0000256" key="1">
    <source>
        <dbReference type="ARBA" id="ARBA00023125"/>
    </source>
</evidence>
<keyword evidence="2" id="KW-0175">Coiled coil</keyword>
<keyword evidence="5" id="KW-1185">Reference proteome</keyword>
<evidence type="ECO:0000313" key="4">
    <source>
        <dbReference type="EMBL" id="SHL28039.1"/>
    </source>
</evidence>
<protein>
    <submittedName>
        <fullName evidence="4">DNA-binding transcriptional regulator, MerR family</fullName>
    </submittedName>
</protein>